<keyword evidence="2" id="KW-1185">Reference proteome</keyword>
<evidence type="ECO:0008006" key="3">
    <source>
        <dbReference type="Google" id="ProtNLM"/>
    </source>
</evidence>
<dbReference type="AlphaFoldDB" id="A0A1W2H0J5"/>
<name>A0A1W2H0J5_9BACT</name>
<evidence type="ECO:0000313" key="2">
    <source>
        <dbReference type="Proteomes" id="UP000192333"/>
    </source>
</evidence>
<reference evidence="2" key="1">
    <citation type="submission" date="2017-04" db="EMBL/GenBank/DDBJ databases">
        <authorList>
            <person name="Varghese N."/>
            <person name="Submissions S."/>
        </authorList>
    </citation>
    <scope>NUCLEOTIDE SEQUENCE [LARGE SCALE GENOMIC DNA]</scope>
    <source>
        <strain evidence="2">DSM 16537</strain>
    </source>
</reference>
<dbReference type="OrthoDB" id="8481528at2"/>
<dbReference type="Proteomes" id="UP000192333">
    <property type="component" value="Chromosome I"/>
</dbReference>
<organism evidence="1 2">
    <name type="scientific">Aquiflexum balticum DSM 16537</name>
    <dbReference type="NCBI Taxonomy" id="758820"/>
    <lineage>
        <taxon>Bacteria</taxon>
        <taxon>Pseudomonadati</taxon>
        <taxon>Bacteroidota</taxon>
        <taxon>Cytophagia</taxon>
        <taxon>Cytophagales</taxon>
        <taxon>Cyclobacteriaceae</taxon>
        <taxon>Aquiflexum</taxon>
    </lineage>
</organism>
<gene>
    <name evidence="1" type="ORF">SAMN00777080_0973</name>
</gene>
<proteinExistence type="predicted"/>
<evidence type="ECO:0000313" key="1">
    <source>
        <dbReference type="EMBL" id="SMD42423.1"/>
    </source>
</evidence>
<dbReference type="EMBL" id="LT838813">
    <property type="protein sequence ID" value="SMD42423.1"/>
    <property type="molecule type" value="Genomic_DNA"/>
</dbReference>
<sequence length="243" mass="28164">MRIAEIKHDINVLADLLGNWGKYVKNPDLLHKISVVKTGDYISYSIDEPMFLVFQNFDIERHAIPHGIEKLDNSEIDRQVKLNVLLEELISVDNEFDDRVSRLGLNLIVEVKYFEDSNFKEVYSGFHFDRGDCGMSEFCHPIYHCTYGGKSLKPFGSELGKLFSNAGPRIIHPPMELVLGVDFVIRNYYKKENHIKITEDPRYTALLKRAHINYWLPYSIAFQKINPSFEVISNLDFKSLKGF</sequence>
<dbReference type="STRING" id="758820.SAMN00777080_0973"/>
<dbReference type="RefSeq" id="WP_084119227.1">
    <property type="nucleotide sequence ID" value="NZ_LT838813.1"/>
</dbReference>
<protein>
    <recommendedName>
        <fullName evidence="3">DUF2290 domain-containing protein</fullName>
    </recommendedName>
</protein>
<accession>A0A1W2H0J5</accession>